<feature type="signal peptide" evidence="1">
    <location>
        <begin position="1"/>
        <end position="19"/>
    </location>
</feature>
<dbReference type="KEGG" id="aab:A4R43_10140"/>
<gene>
    <name evidence="3" type="ORF">A4R43_10140</name>
</gene>
<dbReference type="EMBL" id="CP015163">
    <property type="protein sequence ID" value="AXB42851.1"/>
    <property type="molecule type" value="Genomic_DNA"/>
</dbReference>
<dbReference type="PROSITE" id="PS51257">
    <property type="entry name" value="PROKAR_LIPOPROTEIN"/>
    <property type="match status" value="1"/>
</dbReference>
<evidence type="ECO:0000313" key="3">
    <source>
        <dbReference type="EMBL" id="AXB42851.1"/>
    </source>
</evidence>
<dbReference type="Gene3D" id="3.40.50.410">
    <property type="entry name" value="von Willebrand factor, type A domain"/>
    <property type="match status" value="1"/>
</dbReference>
<dbReference type="InterPro" id="IPR002035">
    <property type="entry name" value="VWF_A"/>
</dbReference>
<dbReference type="AlphaFoldDB" id="A0A344L477"/>
<proteinExistence type="predicted"/>
<dbReference type="RefSeq" id="WP_205215291.1">
    <property type="nucleotide sequence ID" value="NZ_CP015163.1"/>
</dbReference>
<protein>
    <recommendedName>
        <fullName evidence="2">VWFA domain-containing protein</fullName>
    </recommendedName>
</protein>
<sequence length="523" mass="57489">MTRPARKLAVLCLVLGLLAACTSDPPPPHTVLRVLASDELSDMRPLLDDLRRETGIELQLDERGTIDATNALNPGNYQHDLAWLATDRFFELKLKQLGYTGDRPISSRFMFTPLAVGVTPRVAQLLRTSTADQHLSWADLADRSASGVVRFGMADPQHAASGLSALIGVATAAAGTGGALREEDITCDRLRGFFAGRTLTAETSRRLADDYTARPDTADALINYESVLLSMNAKLAEPLEILYPRDGIVLADYPLLLLDPAKRDSFQRVSDWFRTEPVQRRIMEQTLRRPLSAEVPRDPRFADFGTNTLYFPERKETVDRLAAAYADPRSRDPAHLIFVLDFSASMRGQRIADLRATFAGFSGADTSPEGKFLRFYQGERLTILRFGGRVLDEREFTITGQADLDALRDHIAAEPGEQTTGVWSALDAAYDKAATLTRDHPEQPVTIMLMTDGENNTGLGLPEFLREHQAQPPAAKAVHTYTIRFGEADPAELGQAASATGGRMVDANATSLSQAFKEIRGCR</sequence>
<keyword evidence="1" id="KW-0732">Signal</keyword>
<accession>A0A344L477</accession>
<evidence type="ECO:0000313" key="4">
    <source>
        <dbReference type="Proteomes" id="UP000250434"/>
    </source>
</evidence>
<feature type="domain" description="VWFA" evidence="2">
    <location>
        <begin position="335"/>
        <end position="519"/>
    </location>
</feature>
<dbReference type="SMART" id="SM00327">
    <property type="entry name" value="VWA"/>
    <property type="match status" value="1"/>
</dbReference>
<evidence type="ECO:0000256" key="1">
    <source>
        <dbReference type="SAM" id="SignalP"/>
    </source>
</evidence>
<dbReference type="Pfam" id="PF00092">
    <property type="entry name" value="VWA"/>
    <property type="match status" value="1"/>
</dbReference>
<organism evidence="3 4">
    <name type="scientific">Amycolatopsis albispora</name>
    <dbReference type="NCBI Taxonomy" id="1804986"/>
    <lineage>
        <taxon>Bacteria</taxon>
        <taxon>Bacillati</taxon>
        <taxon>Actinomycetota</taxon>
        <taxon>Actinomycetes</taxon>
        <taxon>Pseudonocardiales</taxon>
        <taxon>Pseudonocardiaceae</taxon>
        <taxon>Amycolatopsis</taxon>
    </lineage>
</organism>
<name>A0A344L477_9PSEU</name>
<dbReference type="PROSITE" id="PS50234">
    <property type="entry name" value="VWFA"/>
    <property type="match status" value="1"/>
</dbReference>
<dbReference type="Pfam" id="PF13531">
    <property type="entry name" value="SBP_bac_11"/>
    <property type="match status" value="1"/>
</dbReference>
<keyword evidence="4" id="KW-1185">Reference proteome</keyword>
<dbReference type="Proteomes" id="UP000250434">
    <property type="component" value="Chromosome"/>
</dbReference>
<dbReference type="SUPFAM" id="SSF53850">
    <property type="entry name" value="Periplasmic binding protein-like II"/>
    <property type="match status" value="1"/>
</dbReference>
<dbReference type="CDD" id="cd00198">
    <property type="entry name" value="vWFA"/>
    <property type="match status" value="1"/>
</dbReference>
<feature type="chain" id="PRO_5017013318" description="VWFA domain-containing protein" evidence="1">
    <location>
        <begin position="20"/>
        <end position="523"/>
    </location>
</feature>
<evidence type="ECO:0000259" key="2">
    <source>
        <dbReference type="PROSITE" id="PS50234"/>
    </source>
</evidence>
<dbReference type="InterPro" id="IPR036465">
    <property type="entry name" value="vWFA_dom_sf"/>
</dbReference>
<dbReference type="SUPFAM" id="SSF53300">
    <property type="entry name" value="vWA-like"/>
    <property type="match status" value="1"/>
</dbReference>
<reference evidence="3 4" key="1">
    <citation type="submission" date="2016-04" db="EMBL/GenBank/DDBJ databases">
        <title>Complete genome sequence and analysis of deep-sea sediment isolate, Amycolatopsis sp. WP1.</title>
        <authorList>
            <person name="Wang H."/>
            <person name="Chen S."/>
            <person name="Wu Q."/>
        </authorList>
    </citation>
    <scope>NUCLEOTIDE SEQUENCE [LARGE SCALE GENOMIC DNA]</scope>
    <source>
        <strain evidence="3 4">WP1</strain>
    </source>
</reference>